<accession>A0A5N6P735</accession>
<dbReference type="GO" id="GO:0016020">
    <property type="term" value="C:membrane"/>
    <property type="evidence" value="ECO:0007669"/>
    <property type="project" value="UniProtKB-SubCell"/>
</dbReference>
<dbReference type="InterPro" id="IPR046956">
    <property type="entry name" value="RLP23-like"/>
</dbReference>
<gene>
    <name evidence="8" type="ORF">E3N88_12939</name>
</gene>
<evidence type="ECO:0000256" key="2">
    <source>
        <dbReference type="ARBA" id="ARBA00022692"/>
    </source>
</evidence>
<comment type="subcellular location">
    <subcellularLocation>
        <location evidence="1">Membrane</location>
        <topology evidence="1">Single-pass type I membrane protein</topology>
    </subcellularLocation>
</comment>
<evidence type="ECO:0000256" key="4">
    <source>
        <dbReference type="ARBA" id="ARBA00022989"/>
    </source>
</evidence>
<dbReference type="OrthoDB" id="1745076at2759"/>
<protein>
    <submittedName>
        <fullName evidence="8">Uncharacterized protein</fullName>
    </submittedName>
</protein>
<keyword evidence="9" id="KW-1185">Reference proteome</keyword>
<evidence type="ECO:0000256" key="3">
    <source>
        <dbReference type="ARBA" id="ARBA00022729"/>
    </source>
</evidence>
<evidence type="ECO:0000313" key="8">
    <source>
        <dbReference type="EMBL" id="KAD5961466.1"/>
    </source>
</evidence>
<name>A0A5N6P735_9ASTR</name>
<dbReference type="Pfam" id="PF00560">
    <property type="entry name" value="LRR_1"/>
    <property type="match status" value="1"/>
</dbReference>
<proteinExistence type="predicted"/>
<dbReference type="InterPro" id="IPR001611">
    <property type="entry name" value="Leu-rich_rpt"/>
</dbReference>
<keyword evidence="2" id="KW-0812">Transmembrane</keyword>
<dbReference type="AlphaFoldDB" id="A0A5N6P735"/>
<dbReference type="Gene3D" id="2.130.10.10">
    <property type="entry name" value="YVTN repeat-like/Quinoprotein amine dehydrogenase"/>
    <property type="match status" value="1"/>
</dbReference>
<keyword evidence="4" id="KW-1133">Transmembrane helix</keyword>
<dbReference type="Proteomes" id="UP000326396">
    <property type="component" value="Linkage Group LG14"/>
</dbReference>
<sequence>MTCSVDSKVLVSDVDGGFCTHLKGHKGVVTSVIFHPDPTHLLVVNLWNIHDYNNIMGIPTNEAIEYVCVTGTKTSFASCLQSKNTTDKSAIQFLNVDEQGNIPIWNSHGYLNLSQSNFRGIIPPQIGNISELRVLSLGNVYEGTSFITKMQWLSGLRWLHHLDMSGIDLSKATDWFQVINTLPSLVELHLPACQLLDIHPDVPSLNLLTSLESLDASGNYFMSSPLVLKQLYGNLKFLDISDCGVSSSALHSLHNLSSLLRLDVSGNQLTKEIPNSFGSFCNLREIVLSFNNFETTRSGGPRSGGLEGASRDQRGRDQRGCWPLRRVDCYGSKPLQGMGLVPHRLYEQLMWGL</sequence>
<evidence type="ECO:0000256" key="1">
    <source>
        <dbReference type="ARBA" id="ARBA00004479"/>
    </source>
</evidence>
<organism evidence="8 9">
    <name type="scientific">Mikania micrantha</name>
    <name type="common">bitter vine</name>
    <dbReference type="NCBI Taxonomy" id="192012"/>
    <lineage>
        <taxon>Eukaryota</taxon>
        <taxon>Viridiplantae</taxon>
        <taxon>Streptophyta</taxon>
        <taxon>Embryophyta</taxon>
        <taxon>Tracheophyta</taxon>
        <taxon>Spermatophyta</taxon>
        <taxon>Magnoliopsida</taxon>
        <taxon>eudicotyledons</taxon>
        <taxon>Gunneridae</taxon>
        <taxon>Pentapetalae</taxon>
        <taxon>asterids</taxon>
        <taxon>campanulids</taxon>
        <taxon>Asterales</taxon>
        <taxon>Asteraceae</taxon>
        <taxon>Asteroideae</taxon>
        <taxon>Heliantheae alliance</taxon>
        <taxon>Eupatorieae</taxon>
        <taxon>Mikania</taxon>
    </lineage>
</organism>
<evidence type="ECO:0000256" key="6">
    <source>
        <dbReference type="ARBA" id="ARBA00023180"/>
    </source>
</evidence>
<dbReference type="InterPro" id="IPR032675">
    <property type="entry name" value="LRR_dom_sf"/>
</dbReference>
<keyword evidence="5" id="KW-0472">Membrane</keyword>
<dbReference type="PANTHER" id="PTHR48063">
    <property type="entry name" value="LRR RECEPTOR-LIKE KINASE"/>
    <property type="match status" value="1"/>
</dbReference>
<feature type="region of interest" description="Disordered" evidence="7">
    <location>
        <begin position="297"/>
        <end position="317"/>
    </location>
</feature>
<dbReference type="SUPFAM" id="SSF50960">
    <property type="entry name" value="TolB, C-terminal domain"/>
    <property type="match status" value="1"/>
</dbReference>
<evidence type="ECO:0000256" key="7">
    <source>
        <dbReference type="SAM" id="MobiDB-lite"/>
    </source>
</evidence>
<comment type="caution">
    <text evidence="8">The sequence shown here is derived from an EMBL/GenBank/DDBJ whole genome shotgun (WGS) entry which is preliminary data.</text>
</comment>
<dbReference type="InterPro" id="IPR015943">
    <property type="entry name" value="WD40/YVTN_repeat-like_dom_sf"/>
</dbReference>
<dbReference type="EMBL" id="SZYD01000006">
    <property type="protein sequence ID" value="KAD5961466.1"/>
    <property type="molecule type" value="Genomic_DNA"/>
</dbReference>
<dbReference type="PANTHER" id="PTHR48063:SF99">
    <property type="entry name" value="LEUCINE-RICH REPEAT-CONTAINING, PLANT-TYPE, LEUCINE-RICH REPEAT DOMAIN SUPERFAMILY"/>
    <property type="match status" value="1"/>
</dbReference>
<reference evidence="8 9" key="1">
    <citation type="submission" date="2019-05" db="EMBL/GenBank/DDBJ databases">
        <title>Mikania micrantha, genome provides insights into the molecular mechanism of rapid growth.</title>
        <authorList>
            <person name="Liu B."/>
        </authorList>
    </citation>
    <scope>NUCLEOTIDE SEQUENCE [LARGE SCALE GENOMIC DNA]</scope>
    <source>
        <strain evidence="8">NLD-2019</strain>
        <tissue evidence="8">Leaf</tissue>
    </source>
</reference>
<keyword evidence="6" id="KW-0325">Glycoprotein</keyword>
<dbReference type="Gene3D" id="3.80.10.10">
    <property type="entry name" value="Ribonuclease Inhibitor"/>
    <property type="match status" value="2"/>
</dbReference>
<evidence type="ECO:0000256" key="5">
    <source>
        <dbReference type="ARBA" id="ARBA00023136"/>
    </source>
</evidence>
<keyword evidence="3" id="KW-0732">Signal</keyword>
<evidence type="ECO:0000313" key="9">
    <source>
        <dbReference type="Proteomes" id="UP000326396"/>
    </source>
</evidence>
<dbReference type="SUPFAM" id="SSF52047">
    <property type="entry name" value="RNI-like"/>
    <property type="match status" value="1"/>
</dbReference>